<gene>
    <name evidence="2" type="ORF">WR25_00254</name>
</gene>
<dbReference type="Pfam" id="PF03637">
    <property type="entry name" value="Mob1_phocein"/>
    <property type="match status" value="1"/>
</dbReference>
<feature type="binding site" evidence="1">
    <location>
        <position position="62"/>
    </location>
    <ligand>
        <name>Zn(2+)</name>
        <dbReference type="ChEBI" id="CHEBI:29105"/>
    </ligand>
</feature>
<feature type="binding site" evidence="1">
    <location>
        <position position="57"/>
    </location>
    <ligand>
        <name>Zn(2+)</name>
        <dbReference type="ChEBI" id="CHEBI:29105"/>
    </ligand>
</feature>
<sequence>MNNIPAIANDSTLGGDGRLEDVVRLPDGVDLNEWLSTNLMDSYRQLKMLYGIVCGACTPETCPRMTVGPKHEYSWTDGDQIVPTTATLYIGYVMTWINDMFDDESTFPTQVGKDFPKNFKKICETISRRMIRVYGHIYLSHFENVREQNAIPHLNTSYKQFYLFTRQFSLITDTDLEPLQEITKKLVPESS</sequence>
<dbReference type="OrthoDB" id="8170117at2759"/>
<organism evidence="2 3">
    <name type="scientific">Diploscapter pachys</name>
    <dbReference type="NCBI Taxonomy" id="2018661"/>
    <lineage>
        <taxon>Eukaryota</taxon>
        <taxon>Metazoa</taxon>
        <taxon>Ecdysozoa</taxon>
        <taxon>Nematoda</taxon>
        <taxon>Chromadorea</taxon>
        <taxon>Rhabditida</taxon>
        <taxon>Rhabditina</taxon>
        <taxon>Rhabditomorpha</taxon>
        <taxon>Rhabditoidea</taxon>
        <taxon>Rhabditidae</taxon>
        <taxon>Diploscapter</taxon>
    </lineage>
</organism>
<evidence type="ECO:0000313" key="2">
    <source>
        <dbReference type="EMBL" id="PAV63995.1"/>
    </source>
</evidence>
<reference evidence="2 3" key="1">
    <citation type="journal article" date="2017" name="Curr. Biol.">
        <title>Genome architecture and evolution of a unichromosomal asexual nematode.</title>
        <authorList>
            <person name="Fradin H."/>
            <person name="Zegar C."/>
            <person name="Gutwein M."/>
            <person name="Lucas J."/>
            <person name="Kovtun M."/>
            <person name="Corcoran D."/>
            <person name="Baugh L.R."/>
            <person name="Kiontke K."/>
            <person name="Gunsalus K."/>
            <person name="Fitch D.H."/>
            <person name="Piano F."/>
        </authorList>
    </citation>
    <scope>NUCLEOTIDE SEQUENCE [LARGE SCALE GENOMIC DNA]</scope>
    <source>
        <strain evidence="2">PF1309</strain>
    </source>
</reference>
<dbReference type="SMART" id="SM01388">
    <property type="entry name" value="Mob1_phocein"/>
    <property type="match status" value="1"/>
</dbReference>
<evidence type="ECO:0000313" key="3">
    <source>
        <dbReference type="Proteomes" id="UP000218231"/>
    </source>
</evidence>
<comment type="caution">
    <text evidence="2">The sequence shown here is derived from an EMBL/GenBank/DDBJ whole genome shotgun (WGS) entry which is preliminary data.</text>
</comment>
<dbReference type="InterPro" id="IPR005301">
    <property type="entry name" value="MOB_kinase_act_fam"/>
</dbReference>
<accession>A0A2A2JQM8</accession>
<dbReference type="SUPFAM" id="SSF101152">
    <property type="entry name" value="Mob1/phocein"/>
    <property type="match status" value="1"/>
</dbReference>
<dbReference type="EMBL" id="LIAE01010287">
    <property type="protein sequence ID" value="PAV63995.1"/>
    <property type="molecule type" value="Genomic_DNA"/>
</dbReference>
<feature type="binding site" evidence="1">
    <location>
        <position position="141"/>
    </location>
    <ligand>
        <name>Zn(2+)</name>
        <dbReference type="ChEBI" id="CHEBI:29105"/>
    </ligand>
</feature>
<proteinExistence type="predicted"/>
<protein>
    <recommendedName>
        <fullName evidence="4">Mob1/phocein family protein</fullName>
    </recommendedName>
</protein>
<evidence type="ECO:0008006" key="4">
    <source>
        <dbReference type="Google" id="ProtNLM"/>
    </source>
</evidence>
<dbReference type="STRING" id="2018661.A0A2A2JQM8"/>
<keyword evidence="1" id="KW-0862">Zinc</keyword>
<dbReference type="PANTHER" id="PTHR22599">
    <property type="entry name" value="MPS ONE BINDER KINASE ACTIVATOR-LIKE MOB"/>
    <property type="match status" value="1"/>
</dbReference>
<feature type="binding site" evidence="1">
    <location>
        <position position="136"/>
    </location>
    <ligand>
        <name>Zn(2+)</name>
        <dbReference type="ChEBI" id="CHEBI:29105"/>
    </ligand>
</feature>
<dbReference type="AlphaFoldDB" id="A0A2A2JQM8"/>
<dbReference type="Proteomes" id="UP000218231">
    <property type="component" value="Unassembled WGS sequence"/>
</dbReference>
<keyword evidence="3" id="KW-1185">Reference proteome</keyword>
<name>A0A2A2JQM8_9BILA</name>
<dbReference type="InterPro" id="IPR036703">
    <property type="entry name" value="MOB_kinase_act_sf"/>
</dbReference>
<evidence type="ECO:0000256" key="1">
    <source>
        <dbReference type="PIRSR" id="PIRSR605301-1"/>
    </source>
</evidence>
<dbReference type="Gene3D" id="1.20.140.30">
    <property type="entry name" value="MOB kinase activator"/>
    <property type="match status" value="1"/>
</dbReference>
<keyword evidence="1" id="KW-0479">Metal-binding</keyword>